<accession>A0ABN7XAA2</accession>
<name>A0ABN7XAA2_GIGMA</name>
<dbReference type="EMBL" id="CAJVQB010107845">
    <property type="protein sequence ID" value="CAG8851780.1"/>
    <property type="molecule type" value="Genomic_DNA"/>
</dbReference>
<dbReference type="Proteomes" id="UP000789901">
    <property type="component" value="Unassembled WGS sequence"/>
</dbReference>
<evidence type="ECO:0000313" key="1">
    <source>
        <dbReference type="EMBL" id="CAG8851780.1"/>
    </source>
</evidence>
<gene>
    <name evidence="1" type="ORF">GMARGA_LOCUS40913</name>
</gene>
<sequence length="82" mass="9538">SEKYKKAFDLAFKKTVDEKLRNKFEKMKKLANEARILNDWETLMQQKTAVYPIIDPSMILVRCGVHKTNLNLHGDNTLSLSK</sequence>
<comment type="caution">
    <text evidence="1">The sequence shown here is derived from an EMBL/GenBank/DDBJ whole genome shotgun (WGS) entry which is preliminary data.</text>
</comment>
<feature type="non-terminal residue" evidence="1">
    <location>
        <position position="82"/>
    </location>
</feature>
<proteinExistence type="predicted"/>
<keyword evidence="2" id="KW-1185">Reference proteome</keyword>
<organism evidence="1 2">
    <name type="scientific">Gigaspora margarita</name>
    <dbReference type="NCBI Taxonomy" id="4874"/>
    <lineage>
        <taxon>Eukaryota</taxon>
        <taxon>Fungi</taxon>
        <taxon>Fungi incertae sedis</taxon>
        <taxon>Mucoromycota</taxon>
        <taxon>Glomeromycotina</taxon>
        <taxon>Glomeromycetes</taxon>
        <taxon>Diversisporales</taxon>
        <taxon>Gigasporaceae</taxon>
        <taxon>Gigaspora</taxon>
    </lineage>
</organism>
<feature type="non-terminal residue" evidence="1">
    <location>
        <position position="1"/>
    </location>
</feature>
<evidence type="ECO:0000313" key="2">
    <source>
        <dbReference type="Proteomes" id="UP000789901"/>
    </source>
</evidence>
<protein>
    <submittedName>
        <fullName evidence="1">2676_t:CDS:1</fullName>
    </submittedName>
</protein>
<reference evidence="1 2" key="1">
    <citation type="submission" date="2021-06" db="EMBL/GenBank/DDBJ databases">
        <authorList>
            <person name="Kallberg Y."/>
            <person name="Tangrot J."/>
            <person name="Rosling A."/>
        </authorList>
    </citation>
    <scope>NUCLEOTIDE SEQUENCE [LARGE SCALE GENOMIC DNA]</scope>
    <source>
        <strain evidence="1 2">120-4 pot B 10/14</strain>
    </source>
</reference>